<keyword evidence="6" id="KW-1185">Reference proteome</keyword>
<comment type="caution">
    <text evidence="5">The sequence shown here is derived from an EMBL/GenBank/DDBJ whole genome shotgun (WGS) entry which is preliminary data.</text>
</comment>
<gene>
    <name evidence="5" type="ORF">QW060_11405</name>
</gene>
<evidence type="ECO:0000259" key="4">
    <source>
        <dbReference type="PROSITE" id="PS01124"/>
    </source>
</evidence>
<dbReference type="RefSeq" id="WP_290363688.1">
    <property type="nucleotide sequence ID" value="NZ_JAUFQU010000001.1"/>
</dbReference>
<dbReference type="Gene3D" id="1.10.10.60">
    <property type="entry name" value="Homeodomain-like"/>
    <property type="match status" value="1"/>
</dbReference>
<name>A0ABT8CUA0_9FLAO</name>
<reference evidence="6" key="1">
    <citation type="journal article" date="2019" name="Int. J. Syst. Evol. Microbiol.">
        <title>The Global Catalogue of Microorganisms (GCM) 10K type strain sequencing project: providing services to taxonomists for standard genome sequencing and annotation.</title>
        <authorList>
            <consortium name="The Broad Institute Genomics Platform"/>
            <consortium name="The Broad Institute Genome Sequencing Center for Infectious Disease"/>
            <person name="Wu L."/>
            <person name="Ma J."/>
        </authorList>
    </citation>
    <scope>NUCLEOTIDE SEQUENCE [LARGE SCALE GENOMIC DNA]</scope>
    <source>
        <strain evidence="6">CECT 7184</strain>
    </source>
</reference>
<dbReference type="SMART" id="SM00342">
    <property type="entry name" value="HTH_ARAC"/>
    <property type="match status" value="1"/>
</dbReference>
<evidence type="ECO:0000313" key="6">
    <source>
        <dbReference type="Proteomes" id="UP001242368"/>
    </source>
</evidence>
<dbReference type="PANTHER" id="PTHR47893:SF1">
    <property type="entry name" value="REGULATORY PROTEIN PCHR"/>
    <property type="match status" value="1"/>
</dbReference>
<evidence type="ECO:0000313" key="5">
    <source>
        <dbReference type="EMBL" id="MDN3707726.1"/>
    </source>
</evidence>
<evidence type="ECO:0000256" key="3">
    <source>
        <dbReference type="ARBA" id="ARBA00023163"/>
    </source>
</evidence>
<keyword evidence="2" id="KW-0238">DNA-binding</keyword>
<evidence type="ECO:0000256" key="2">
    <source>
        <dbReference type="ARBA" id="ARBA00023125"/>
    </source>
</evidence>
<dbReference type="InterPro" id="IPR020449">
    <property type="entry name" value="Tscrpt_reg_AraC-type_HTH"/>
</dbReference>
<dbReference type="PROSITE" id="PS01124">
    <property type="entry name" value="HTH_ARAC_FAMILY_2"/>
    <property type="match status" value="1"/>
</dbReference>
<evidence type="ECO:0000256" key="1">
    <source>
        <dbReference type="ARBA" id="ARBA00023015"/>
    </source>
</evidence>
<keyword evidence="1" id="KW-0805">Transcription regulation</keyword>
<proteinExistence type="predicted"/>
<protein>
    <submittedName>
        <fullName evidence="5">AraC family transcriptional regulator</fullName>
    </submittedName>
</protein>
<dbReference type="InterPro" id="IPR009057">
    <property type="entry name" value="Homeodomain-like_sf"/>
</dbReference>
<dbReference type="EMBL" id="JAUFQU010000001">
    <property type="protein sequence ID" value="MDN3707726.1"/>
    <property type="molecule type" value="Genomic_DNA"/>
</dbReference>
<feature type="domain" description="HTH araC/xylS-type" evidence="4">
    <location>
        <begin position="253"/>
        <end position="351"/>
    </location>
</feature>
<dbReference type="Pfam" id="PF12833">
    <property type="entry name" value="HTH_18"/>
    <property type="match status" value="1"/>
</dbReference>
<dbReference type="PRINTS" id="PR00032">
    <property type="entry name" value="HTHARAC"/>
</dbReference>
<dbReference type="PANTHER" id="PTHR47893">
    <property type="entry name" value="REGULATORY PROTEIN PCHR"/>
    <property type="match status" value="1"/>
</dbReference>
<dbReference type="InterPro" id="IPR018060">
    <property type="entry name" value="HTH_AraC"/>
</dbReference>
<dbReference type="Proteomes" id="UP001242368">
    <property type="component" value="Unassembled WGS sequence"/>
</dbReference>
<keyword evidence="3" id="KW-0804">Transcription</keyword>
<sequence length="351" mass="40900">MFSYAERNIITAKRNCLTNNINEMRLRIHTSDFPELVIERDDPRMFYPTNGLFKEHSVTLNNRLGRGYYKEIYFDGIHIGHGNASLSQQTLVDFDSQYETVEMHFSLKGFSRSNNHNMAQKIDFSPCQHNIIYANHLKGTMEWNDDGLQIFEINLQPAFFAKYLPEDHFFQSFKKAIEKGSSCLIQNENNWITNEMYEIIHAIIHCNRTGIYKKMYLEAKVIELLLLQLEQIQDINTSATSSKLRKKDIDKLYAVREFIIQNMAAPHTLNDLAHQVGTNEQTLKKGFRELFNTTVFGFWNDLKMDEARKMLQDNGMSVSEVSDAVGYKNPQHFTTAFKRKFGIVPSHLKRD</sequence>
<dbReference type="InterPro" id="IPR053142">
    <property type="entry name" value="PchR_regulatory_protein"/>
</dbReference>
<organism evidence="5 6">
    <name type="scientific">Paenimyroides ceti</name>
    <dbReference type="NCBI Taxonomy" id="395087"/>
    <lineage>
        <taxon>Bacteria</taxon>
        <taxon>Pseudomonadati</taxon>
        <taxon>Bacteroidota</taxon>
        <taxon>Flavobacteriia</taxon>
        <taxon>Flavobacteriales</taxon>
        <taxon>Flavobacteriaceae</taxon>
        <taxon>Paenimyroides</taxon>
    </lineage>
</organism>
<dbReference type="SUPFAM" id="SSF46689">
    <property type="entry name" value="Homeodomain-like"/>
    <property type="match status" value="2"/>
</dbReference>
<accession>A0ABT8CUA0</accession>